<gene>
    <name evidence="2" type="ORF">SAMN02745220_00496</name>
</gene>
<dbReference type="RefSeq" id="WP_073611866.1">
    <property type="nucleotide sequence ID" value="NZ_FRFE01000002.1"/>
</dbReference>
<keyword evidence="3" id="KW-1185">Reference proteome</keyword>
<reference evidence="2 3" key="1">
    <citation type="submission" date="2016-12" db="EMBL/GenBank/DDBJ databases">
        <authorList>
            <person name="Song W.-J."/>
            <person name="Kurnit D.M."/>
        </authorList>
    </citation>
    <scope>NUCLEOTIDE SEQUENCE [LARGE SCALE GENOMIC DNA]</scope>
    <source>
        <strain evidence="2 3">DSM 18488</strain>
    </source>
</reference>
<dbReference type="STRING" id="1121416.SAMN02745220_00496"/>
<dbReference type="AlphaFoldDB" id="A0A1M7XXS3"/>
<dbReference type="InterPro" id="IPR022026">
    <property type="entry name" value="DUF5981"/>
</dbReference>
<evidence type="ECO:0000313" key="3">
    <source>
        <dbReference type="Proteomes" id="UP000184603"/>
    </source>
</evidence>
<dbReference type="EMBL" id="FRFE01000002">
    <property type="protein sequence ID" value="SHO43742.1"/>
    <property type="molecule type" value="Genomic_DNA"/>
</dbReference>
<evidence type="ECO:0000313" key="2">
    <source>
        <dbReference type="EMBL" id="SHO43742.1"/>
    </source>
</evidence>
<dbReference type="OrthoDB" id="9803687at2"/>
<protein>
    <submittedName>
        <fullName evidence="2">Methylene-tetrahydrofolate reductase C terminal</fullName>
    </submittedName>
</protein>
<name>A0A1M7XXS3_9BACT</name>
<evidence type="ECO:0000259" key="1">
    <source>
        <dbReference type="Pfam" id="PF12225"/>
    </source>
</evidence>
<sequence length="227" mass="25169">MIVANRKPFAEIKEMLQGYHKVLNVGCGTCVSVCLTGGEKEVAVLNIELEMARRLDDDPIDIYAHTIERQCDREYLAELDSLIENEKFDALLSMACGVGIQFLAERYPHIPTFPAVDTSGLAVNQAVGWYEERCRSCSQCVLGFTGGICPITMCAKGLLNGPCGGTNKGSCEISNEQPCAWFRIYDRLSGQSRLDAIKKINVTRGWKDQAPRNLIQPGYKKPEKMAK</sequence>
<feature type="domain" description="Methylene-tetrahydrofolate reductase C-terminal-like" evidence="1">
    <location>
        <begin position="113"/>
        <end position="206"/>
    </location>
</feature>
<proteinExistence type="predicted"/>
<organism evidence="2 3">
    <name type="scientific">Desulfopila aestuarii DSM 18488</name>
    <dbReference type="NCBI Taxonomy" id="1121416"/>
    <lineage>
        <taxon>Bacteria</taxon>
        <taxon>Pseudomonadati</taxon>
        <taxon>Thermodesulfobacteriota</taxon>
        <taxon>Desulfobulbia</taxon>
        <taxon>Desulfobulbales</taxon>
        <taxon>Desulfocapsaceae</taxon>
        <taxon>Desulfopila</taxon>
    </lineage>
</organism>
<dbReference type="Proteomes" id="UP000184603">
    <property type="component" value="Unassembled WGS sequence"/>
</dbReference>
<dbReference type="Pfam" id="PF12225">
    <property type="entry name" value="DUF5981"/>
    <property type="match status" value="1"/>
</dbReference>
<accession>A0A1M7XXS3</accession>